<protein>
    <submittedName>
        <fullName evidence="1">Uncharacterized protein</fullName>
    </submittedName>
</protein>
<comment type="caution">
    <text evidence="1">The sequence shown here is derived from an EMBL/GenBank/DDBJ whole genome shotgun (WGS) entry which is preliminary data.</text>
</comment>
<dbReference type="GeneID" id="85326467"/>
<evidence type="ECO:0000313" key="1">
    <source>
        <dbReference type="EMBL" id="KAK0701738.1"/>
    </source>
</evidence>
<gene>
    <name evidence="1" type="ORF">B0T26DRAFT_734465</name>
</gene>
<dbReference type="Proteomes" id="UP001172101">
    <property type="component" value="Unassembled WGS sequence"/>
</dbReference>
<dbReference type="AlphaFoldDB" id="A0AA39ZQH8"/>
<accession>A0AA39ZQH8</accession>
<proteinExistence type="predicted"/>
<evidence type="ECO:0000313" key="2">
    <source>
        <dbReference type="Proteomes" id="UP001172101"/>
    </source>
</evidence>
<dbReference type="RefSeq" id="XP_060289402.1">
    <property type="nucleotide sequence ID" value="XM_060443197.1"/>
</dbReference>
<sequence length="121" mass="13879">MQKIQHSLLAVVTSHIMRYCLAARAQELFLNGALWSRSLPMHIDNMQSRSAAFQSQYRSELDELMKQAEAKQLSFPISFYALGTLVGSIALRACQEPQRFLCLSTRKRKSKWKILEAISFL</sequence>
<reference evidence="1" key="1">
    <citation type="submission" date="2023-06" db="EMBL/GenBank/DDBJ databases">
        <title>Genome-scale phylogeny and comparative genomics of the fungal order Sordariales.</title>
        <authorList>
            <consortium name="Lawrence Berkeley National Laboratory"/>
            <person name="Hensen N."/>
            <person name="Bonometti L."/>
            <person name="Westerberg I."/>
            <person name="Brannstrom I.O."/>
            <person name="Guillou S."/>
            <person name="Cros-Aarteil S."/>
            <person name="Calhoun S."/>
            <person name="Haridas S."/>
            <person name="Kuo A."/>
            <person name="Mondo S."/>
            <person name="Pangilinan J."/>
            <person name="Riley R."/>
            <person name="LaButti K."/>
            <person name="Andreopoulos B."/>
            <person name="Lipzen A."/>
            <person name="Chen C."/>
            <person name="Yanf M."/>
            <person name="Daum C."/>
            <person name="Ng V."/>
            <person name="Clum A."/>
            <person name="Steindorff A."/>
            <person name="Ohm R."/>
            <person name="Martin F."/>
            <person name="Silar P."/>
            <person name="Natvig D."/>
            <person name="Lalanne C."/>
            <person name="Gautier V."/>
            <person name="Ament-velasquez S.L."/>
            <person name="Kruys A."/>
            <person name="Hutchinson M.I."/>
            <person name="Powell A.J."/>
            <person name="Barry K."/>
            <person name="Miller A.N."/>
            <person name="Grigoriev I.V."/>
            <person name="Debuchy R."/>
            <person name="Gladieux P."/>
            <person name="Thoren M.H."/>
            <person name="Johannesson H."/>
        </authorList>
    </citation>
    <scope>NUCLEOTIDE SEQUENCE</scope>
    <source>
        <strain evidence="1">SMH2392-1A</strain>
    </source>
</reference>
<name>A0AA39ZQH8_9PEZI</name>
<organism evidence="1 2">
    <name type="scientific">Lasiosphaeria miniovina</name>
    <dbReference type="NCBI Taxonomy" id="1954250"/>
    <lineage>
        <taxon>Eukaryota</taxon>
        <taxon>Fungi</taxon>
        <taxon>Dikarya</taxon>
        <taxon>Ascomycota</taxon>
        <taxon>Pezizomycotina</taxon>
        <taxon>Sordariomycetes</taxon>
        <taxon>Sordariomycetidae</taxon>
        <taxon>Sordariales</taxon>
        <taxon>Lasiosphaeriaceae</taxon>
        <taxon>Lasiosphaeria</taxon>
    </lineage>
</organism>
<dbReference type="EMBL" id="JAUIRO010000009">
    <property type="protein sequence ID" value="KAK0701738.1"/>
    <property type="molecule type" value="Genomic_DNA"/>
</dbReference>
<keyword evidence="2" id="KW-1185">Reference proteome</keyword>